<keyword evidence="9 16" id="KW-0675">Receptor</keyword>
<dbReference type="PANTHER" id="PTHR30069:SF29">
    <property type="entry name" value="HEMOGLOBIN AND HEMOGLOBIN-HAPTOGLOBIN-BINDING PROTEIN 1-RELATED"/>
    <property type="match status" value="1"/>
</dbReference>
<evidence type="ECO:0000256" key="11">
    <source>
        <dbReference type="PROSITE-ProRule" id="PRU01360"/>
    </source>
</evidence>
<reference evidence="16 17" key="1">
    <citation type="submission" date="2019-03" db="EMBL/GenBank/DDBJ databases">
        <title>Genomic Encyclopedia of Type Strains, Phase IV (KMG-IV): sequencing the most valuable type-strain genomes for metagenomic binning, comparative biology and taxonomic classification.</title>
        <authorList>
            <person name="Goeker M."/>
        </authorList>
    </citation>
    <scope>NUCLEOTIDE SEQUENCE [LARGE SCALE GENOMIC DNA]</scope>
    <source>
        <strain evidence="16 17">DSM 103923</strain>
    </source>
</reference>
<dbReference type="InterPro" id="IPR039426">
    <property type="entry name" value="TonB-dep_rcpt-like"/>
</dbReference>
<keyword evidence="4 11" id="KW-1134">Transmembrane beta strand</keyword>
<evidence type="ECO:0000259" key="15">
    <source>
        <dbReference type="Pfam" id="PF07715"/>
    </source>
</evidence>
<dbReference type="InterPro" id="IPR000531">
    <property type="entry name" value="Beta-barrel_TonB"/>
</dbReference>
<keyword evidence="6 13" id="KW-0732">Signal</keyword>
<evidence type="ECO:0000313" key="16">
    <source>
        <dbReference type="EMBL" id="TCS74096.1"/>
    </source>
</evidence>
<evidence type="ECO:0000256" key="9">
    <source>
        <dbReference type="ARBA" id="ARBA00023170"/>
    </source>
</evidence>
<comment type="similarity">
    <text evidence="2 11 12">Belongs to the TonB-dependent receptor family.</text>
</comment>
<dbReference type="InterPro" id="IPR037066">
    <property type="entry name" value="Plug_dom_sf"/>
</dbReference>
<evidence type="ECO:0000313" key="17">
    <source>
        <dbReference type="Proteomes" id="UP000295135"/>
    </source>
</evidence>
<feature type="domain" description="TonB-dependent receptor-like beta-barrel" evidence="14">
    <location>
        <begin position="285"/>
        <end position="636"/>
    </location>
</feature>
<comment type="caution">
    <text evidence="16">The sequence shown here is derived from an EMBL/GenBank/DDBJ whole genome shotgun (WGS) entry which is preliminary data.</text>
</comment>
<evidence type="ECO:0000259" key="14">
    <source>
        <dbReference type="Pfam" id="PF00593"/>
    </source>
</evidence>
<dbReference type="GO" id="GO:0015344">
    <property type="term" value="F:siderophore uptake transmembrane transporter activity"/>
    <property type="evidence" value="ECO:0007669"/>
    <property type="project" value="TreeGrafter"/>
</dbReference>
<evidence type="ECO:0000256" key="10">
    <source>
        <dbReference type="ARBA" id="ARBA00023237"/>
    </source>
</evidence>
<dbReference type="Pfam" id="PF07715">
    <property type="entry name" value="Plug"/>
    <property type="match status" value="1"/>
</dbReference>
<evidence type="ECO:0000256" key="6">
    <source>
        <dbReference type="ARBA" id="ARBA00022729"/>
    </source>
</evidence>
<keyword evidence="8 11" id="KW-0472">Membrane</keyword>
<name>A0A4R3K175_9PROT</name>
<dbReference type="PROSITE" id="PS52016">
    <property type="entry name" value="TONB_DEPENDENT_REC_3"/>
    <property type="match status" value="1"/>
</dbReference>
<feature type="chain" id="PRO_5020674830" evidence="13">
    <location>
        <begin position="42"/>
        <end position="669"/>
    </location>
</feature>
<keyword evidence="10 11" id="KW-0998">Cell outer membrane</keyword>
<dbReference type="SUPFAM" id="SSF56935">
    <property type="entry name" value="Porins"/>
    <property type="match status" value="1"/>
</dbReference>
<proteinExistence type="inferred from homology"/>
<dbReference type="EMBL" id="SLZY01000001">
    <property type="protein sequence ID" value="TCS74096.1"/>
    <property type="molecule type" value="Genomic_DNA"/>
</dbReference>
<dbReference type="Proteomes" id="UP000295135">
    <property type="component" value="Unassembled WGS sequence"/>
</dbReference>
<accession>A0A4R3K175</accession>
<keyword evidence="7 12" id="KW-0798">TonB box</keyword>
<comment type="subcellular location">
    <subcellularLocation>
        <location evidence="1 11">Cell outer membrane</location>
        <topology evidence="1 11">Multi-pass membrane protein</topology>
    </subcellularLocation>
</comment>
<evidence type="ECO:0000256" key="8">
    <source>
        <dbReference type="ARBA" id="ARBA00023136"/>
    </source>
</evidence>
<evidence type="ECO:0000256" key="3">
    <source>
        <dbReference type="ARBA" id="ARBA00022448"/>
    </source>
</evidence>
<evidence type="ECO:0000256" key="12">
    <source>
        <dbReference type="RuleBase" id="RU003357"/>
    </source>
</evidence>
<dbReference type="InterPro" id="IPR012910">
    <property type="entry name" value="Plug_dom"/>
</dbReference>
<dbReference type="AlphaFoldDB" id="A0A4R3K175"/>
<dbReference type="Pfam" id="PF00593">
    <property type="entry name" value="TonB_dep_Rec_b-barrel"/>
    <property type="match status" value="1"/>
</dbReference>
<keyword evidence="5 11" id="KW-0812">Transmembrane</keyword>
<dbReference type="Gene3D" id="2.40.170.20">
    <property type="entry name" value="TonB-dependent receptor, beta-barrel domain"/>
    <property type="match status" value="1"/>
</dbReference>
<dbReference type="GO" id="GO:0044718">
    <property type="term" value="P:siderophore transmembrane transport"/>
    <property type="evidence" value="ECO:0007669"/>
    <property type="project" value="TreeGrafter"/>
</dbReference>
<feature type="signal peptide" evidence="13">
    <location>
        <begin position="1"/>
        <end position="41"/>
    </location>
</feature>
<dbReference type="GO" id="GO:0009279">
    <property type="term" value="C:cell outer membrane"/>
    <property type="evidence" value="ECO:0007669"/>
    <property type="project" value="UniProtKB-SubCell"/>
</dbReference>
<dbReference type="InterPro" id="IPR036942">
    <property type="entry name" value="Beta-barrel_TonB_sf"/>
</dbReference>
<protein>
    <submittedName>
        <fullName evidence="16">Iron complex outermembrane receptor protein</fullName>
    </submittedName>
</protein>
<keyword evidence="17" id="KW-1185">Reference proteome</keyword>
<dbReference type="CDD" id="cd01347">
    <property type="entry name" value="ligand_gated_channel"/>
    <property type="match status" value="1"/>
</dbReference>
<dbReference type="Gene3D" id="2.170.130.10">
    <property type="entry name" value="TonB-dependent receptor, plug domain"/>
    <property type="match status" value="1"/>
</dbReference>
<feature type="domain" description="TonB-dependent receptor plug" evidence="15">
    <location>
        <begin position="69"/>
        <end position="180"/>
    </location>
</feature>
<evidence type="ECO:0000256" key="4">
    <source>
        <dbReference type="ARBA" id="ARBA00022452"/>
    </source>
</evidence>
<gene>
    <name evidence="16" type="ORF">EDC61_101321</name>
</gene>
<evidence type="ECO:0000256" key="13">
    <source>
        <dbReference type="SAM" id="SignalP"/>
    </source>
</evidence>
<sequence length="669" mass="75118">MDRIRPSRAPDSTRCHRFRPHLLPALLAALAWQAGPVAATAAPPDLASFALEDLLNMEVFSASKFQQKASEAPSAVTVITAEEIMAYGHRTLADILKTIRGVYVSYDRNYSYVGVRGFGRPGDYNTRLLLLVDGHRVNDNVYDGGLVGSDFILDVDLIERVEFVPGPGSAIYGNNALFGVINVITKQGRQLDGAEVSAEVASHDTWKTRASYGRRLDNGLEVLLSIGRYDSQGQNLFYPEFGGTAVGLDHDRADNFYGKFSFADFTLSLAHADRKKGVPTASYGQDFNDPRSATIDRQSFLDLQYQQRLTEQLEFTGRAYYGLYHFSGDYPYSGVVNHDRTDGRWWGGELKFVHTAFQNHKLVFGAEYQRDGQRDQANYDLDPYAVYLDDRRRSQRWGLYLQDEYSLSERTLLSAGLRFDRSAEGHESVNPRLGLIHRWDNTTTLKALYGTAFRAPDAYELYYTALGPPDQLANPNLRPEKIKTYELVLEKVIGSDIRLTAATYHYVIDNLIEQVTLPGGDLMFNNIAQAKANGIELEAERRWADGSQLRASYSWQLAEREDGTWLDNSPRHLAKLNWSQPILGNRWRSGLELQYLGSRRTSHPGISAGSSVVTNLTLTSSKLAKGLEVSAGIYNLFDQDCVDPGSDEHSQALLHQDGRTWRLKLGYRF</sequence>
<evidence type="ECO:0000256" key="5">
    <source>
        <dbReference type="ARBA" id="ARBA00022692"/>
    </source>
</evidence>
<dbReference type="PANTHER" id="PTHR30069">
    <property type="entry name" value="TONB-DEPENDENT OUTER MEMBRANE RECEPTOR"/>
    <property type="match status" value="1"/>
</dbReference>
<keyword evidence="3 11" id="KW-0813">Transport</keyword>
<evidence type="ECO:0000256" key="1">
    <source>
        <dbReference type="ARBA" id="ARBA00004571"/>
    </source>
</evidence>
<evidence type="ECO:0000256" key="2">
    <source>
        <dbReference type="ARBA" id="ARBA00009810"/>
    </source>
</evidence>
<evidence type="ECO:0000256" key="7">
    <source>
        <dbReference type="ARBA" id="ARBA00023077"/>
    </source>
</evidence>
<organism evidence="16 17">
    <name type="scientific">Sulfuritortus calidifontis</name>
    <dbReference type="NCBI Taxonomy" id="1914471"/>
    <lineage>
        <taxon>Bacteria</taxon>
        <taxon>Pseudomonadati</taxon>
        <taxon>Pseudomonadota</taxon>
        <taxon>Betaproteobacteria</taxon>
        <taxon>Nitrosomonadales</taxon>
        <taxon>Thiobacillaceae</taxon>
        <taxon>Sulfuritortus</taxon>
    </lineage>
</organism>
<dbReference type="OrthoDB" id="183532at2"/>